<dbReference type="KEGG" id="metu:GNH96_08725"/>
<evidence type="ECO:0000313" key="2">
    <source>
        <dbReference type="EMBL" id="QJD30045.1"/>
    </source>
</evidence>
<evidence type="ECO:0000256" key="1">
    <source>
        <dbReference type="SAM" id="Coils"/>
    </source>
</evidence>
<organism evidence="2 3">
    <name type="scientific">Methylococcus geothermalis</name>
    <dbReference type="NCBI Taxonomy" id="2681310"/>
    <lineage>
        <taxon>Bacteria</taxon>
        <taxon>Pseudomonadati</taxon>
        <taxon>Pseudomonadota</taxon>
        <taxon>Gammaproteobacteria</taxon>
        <taxon>Methylococcales</taxon>
        <taxon>Methylococcaceae</taxon>
        <taxon>Methylococcus</taxon>
    </lineage>
</organism>
<dbReference type="Proteomes" id="UP000503004">
    <property type="component" value="Chromosome"/>
</dbReference>
<protein>
    <recommendedName>
        <fullName evidence="4">Lipoprotein</fullName>
    </recommendedName>
</protein>
<keyword evidence="3" id="KW-1185">Reference proteome</keyword>
<sequence length="172" mass="19035">MWTVSARRLPFPRPAIVLPAALAILATGCATTDCDPGRGGFFRGIGCSASGSYGQRQQQMQSTISREQQTQAGLRSEYAQANQAAIETDAQRQAAEKQYADLQGDIDALNARLARSKSKKKDLSREIKSVQNQLDLLKADTMSPRAELDKRRAELDRRLKELEREVDLARGK</sequence>
<keyword evidence="1" id="KW-0175">Coiled coil</keyword>
<gene>
    <name evidence="2" type="ORF">GNH96_08725</name>
</gene>
<dbReference type="AlphaFoldDB" id="A0A858Q8C0"/>
<evidence type="ECO:0008006" key="4">
    <source>
        <dbReference type="Google" id="ProtNLM"/>
    </source>
</evidence>
<feature type="coiled-coil region" evidence="1">
    <location>
        <begin position="78"/>
        <end position="172"/>
    </location>
</feature>
<reference evidence="3" key="1">
    <citation type="submission" date="2019-12" db="EMBL/GenBank/DDBJ databases">
        <authorList>
            <person name="Awala S.I."/>
            <person name="Rhee S.K."/>
        </authorList>
    </citation>
    <scope>NUCLEOTIDE SEQUENCE [LARGE SCALE GENOMIC DNA]</scope>
    <source>
        <strain evidence="3">IM1</strain>
    </source>
</reference>
<proteinExistence type="predicted"/>
<accession>A0A858Q8C0</accession>
<dbReference type="Gene3D" id="1.10.287.1490">
    <property type="match status" value="1"/>
</dbReference>
<evidence type="ECO:0000313" key="3">
    <source>
        <dbReference type="Proteomes" id="UP000503004"/>
    </source>
</evidence>
<name>A0A858Q8C0_9GAMM</name>
<dbReference type="PROSITE" id="PS51257">
    <property type="entry name" value="PROKAR_LIPOPROTEIN"/>
    <property type="match status" value="1"/>
</dbReference>
<dbReference type="EMBL" id="CP046565">
    <property type="protein sequence ID" value="QJD30045.1"/>
    <property type="molecule type" value="Genomic_DNA"/>
</dbReference>